<dbReference type="Proteomes" id="UP000009046">
    <property type="component" value="Unassembled WGS sequence"/>
</dbReference>
<dbReference type="GO" id="GO:0006260">
    <property type="term" value="P:DNA replication"/>
    <property type="evidence" value="ECO:0007669"/>
    <property type="project" value="UniProtKB-KW"/>
</dbReference>
<evidence type="ECO:0000256" key="1">
    <source>
        <dbReference type="ARBA" id="ARBA00004123"/>
    </source>
</evidence>
<protein>
    <recommendedName>
        <fullName evidence="10">Chromosome transmission fidelity protein</fullName>
    </recommendedName>
</protein>
<dbReference type="KEGG" id="phu:Phum_PHUM280430"/>
<keyword evidence="4" id="KW-0539">Nucleus</keyword>
<keyword evidence="9" id="KW-1185">Reference proteome</keyword>
<dbReference type="InterPro" id="IPR018607">
    <property type="entry name" value="Ctf8"/>
</dbReference>
<keyword evidence="2" id="KW-0235">DNA replication</keyword>
<dbReference type="EnsemblMetazoa" id="PHUM280430-RA">
    <property type="protein sequence ID" value="PHUM280430-PA"/>
    <property type="gene ID" value="PHUM280430"/>
</dbReference>
<dbReference type="EMBL" id="AAZO01003259">
    <property type="status" value="NOT_ANNOTATED_CDS"/>
    <property type="molecule type" value="Genomic_DNA"/>
</dbReference>
<evidence type="ECO:0000256" key="3">
    <source>
        <dbReference type="ARBA" id="ARBA00023125"/>
    </source>
</evidence>
<dbReference type="PANTHER" id="PTHR28605:SF1">
    <property type="entry name" value="CHROMOSOME TRANSMISSION FIDELITY FACTOR 8"/>
    <property type="match status" value="1"/>
</dbReference>
<dbReference type="RefSeq" id="XP_002426825.1">
    <property type="nucleotide sequence ID" value="XM_002426780.1"/>
</dbReference>
<dbReference type="VEuPathDB" id="VectorBase:PHUM280430"/>
<dbReference type="EMBL" id="DS235269">
    <property type="protein sequence ID" value="EEB14087.1"/>
    <property type="molecule type" value="Genomic_DNA"/>
</dbReference>
<name>E0VL31_PEDHC</name>
<dbReference type="PANTHER" id="PTHR28605">
    <property type="entry name" value="CTF8, CHROMOSOME TRANSMISSION FIDELITY FACTOR 8 HOMOLOG (S. CEREVISIAE)"/>
    <property type="match status" value="1"/>
</dbReference>
<evidence type="ECO:0000313" key="8">
    <source>
        <dbReference type="EnsemblMetazoa" id="PHUM280430-PA"/>
    </source>
</evidence>
<keyword evidence="3" id="KW-0238">DNA-binding</keyword>
<dbReference type="eggNOG" id="ENOG502S2DB">
    <property type="taxonomic scope" value="Eukaryota"/>
</dbReference>
<dbReference type="AlphaFoldDB" id="E0VL31"/>
<evidence type="ECO:0000256" key="2">
    <source>
        <dbReference type="ARBA" id="ARBA00022705"/>
    </source>
</evidence>
<dbReference type="OrthoDB" id="121932at2759"/>
<dbReference type="OMA" id="CPNAIST"/>
<evidence type="ECO:0008006" key="10">
    <source>
        <dbReference type="Google" id="ProtNLM"/>
    </source>
</evidence>
<evidence type="ECO:0000256" key="5">
    <source>
        <dbReference type="ARBA" id="ARBA00023306"/>
    </source>
</evidence>
<keyword evidence="5" id="KW-0131">Cell cycle</keyword>
<proteinExistence type="inferred from homology"/>
<evidence type="ECO:0000313" key="7">
    <source>
        <dbReference type="EMBL" id="EEB14087.1"/>
    </source>
</evidence>
<dbReference type="Pfam" id="PF09696">
    <property type="entry name" value="Ctf8"/>
    <property type="match status" value="1"/>
</dbReference>
<dbReference type="GO" id="GO:0003677">
    <property type="term" value="F:DNA binding"/>
    <property type="evidence" value="ECO:0007669"/>
    <property type="project" value="UniProtKB-KW"/>
</dbReference>
<reference evidence="8" key="3">
    <citation type="submission" date="2020-05" db="UniProtKB">
        <authorList>
            <consortium name="EnsemblMetazoa"/>
        </authorList>
    </citation>
    <scope>IDENTIFICATION</scope>
    <source>
        <strain evidence="8">USDA</strain>
    </source>
</reference>
<dbReference type="GeneID" id="8229447"/>
<dbReference type="CTD" id="8229447"/>
<comment type="subcellular location">
    <subcellularLocation>
        <location evidence="1">Nucleus</location>
    </subcellularLocation>
</comment>
<dbReference type="FunCoup" id="E0VL31">
    <property type="interactions" value="1545"/>
</dbReference>
<organism>
    <name type="scientific">Pediculus humanus subsp. corporis</name>
    <name type="common">Body louse</name>
    <dbReference type="NCBI Taxonomy" id="121224"/>
    <lineage>
        <taxon>Eukaryota</taxon>
        <taxon>Metazoa</taxon>
        <taxon>Ecdysozoa</taxon>
        <taxon>Arthropoda</taxon>
        <taxon>Hexapoda</taxon>
        <taxon>Insecta</taxon>
        <taxon>Pterygota</taxon>
        <taxon>Neoptera</taxon>
        <taxon>Paraneoptera</taxon>
        <taxon>Psocodea</taxon>
        <taxon>Troctomorpha</taxon>
        <taxon>Phthiraptera</taxon>
        <taxon>Anoplura</taxon>
        <taxon>Pediculidae</taxon>
        <taxon>Pediculus</taxon>
    </lineage>
</organism>
<reference evidence="7" key="2">
    <citation type="submission" date="2007-04" db="EMBL/GenBank/DDBJ databases">
        <title>The genome of the human body louse.</title>
        <authorList>
            <consortium name="The Human Body Louse Genome Consortium"/>
            <person name="Kirkness E."/>
            <person name="Walenz B."/>
            <person name="Hass B."/>
            <person name="Bruggner R."/>
            <person name="Strausberg R."/>
        </authorList>
    </citation>
    <scope>NUCLEOTIDE SEQUENCE</scope>
    <source>
        <strain evidence="7">USDA</strain>
    </source>
</reference>
<comment type="similarity">
    <text evidence="6">Belongs to the CTF8 family.</text>
</comment>
<dbReference type="STRING" id="121224.E0VL31"/>
<evidence type="ECO:0000256" key="4">
    <source>
        <dbReference type="ARBA" id="ARBA00023242"/>
    </source>
</evidence>
<evidence type="ECO:0000256" key="6">
    <source>
        <dbReference type="ARBA" id="ARBA00038447"/>
    </source>
</evidence>
<dbReference type="GO" id="GO:0031390">
    <property type="term" value="C:Ctf18 RFC-like complex"/>
    <property type="evidence" value="ECO:0007669"/>
    <property type="project" value="InterPro"/>
</dbReference>
<dbReference type="GO" id="GO:0007064">
    <property type="term" value="P:mitotic sister chromatid cohesion"/>
    <property type="evidence" value="ECO:0007669"/>
    <property type="project" value="InterPro"/>
</dbReference>
<accession>E0VL31</accession>
<sequence>MQITIESADNDKLKEWGLLEFQGSFLTRDDEPLYNQFIGDLNYNKDGTPFFIVGHHILYGEEVKLQKPFAVIQKQIDSETKITSYLVQAVIRKKILFKTRPKPIICNQVNKNNS</sequence>
<dbReference type="HOGENOM" id="CLU_066293_3_0_1"/>
<gene>
    <name evidence="8" type="primary">8229447</name>
    <name evidence="7" type="ORF">Phum_PHUM280430</name>
</gene>
<evidence type="ECO:0000313" key="9">
    <source>
        <dbReference type="Proteomes" id="UP000009046"/>
    </source>
</evidence>
<reference evidence="7" key="1">
    <citation type="submission" date="2007-04" db="EMBL/GenBank/DDBJ databases">
        <title>Annotation of Pediculus humanus corporis strain USDA.</title>
        <authorList>
            <person name="Kirkness E."/>
            <person name="Hannick L."/>
            <person name="Hass B."/>
            <person name="Bruggner R."/>
            <person name="Lawson D."/>
            <person name="Bidwell S."/>
            <person name="Joardar V."/>
            <person name="Caler E."/>
            <person name="Walenz B."/>
            <person name="Inman J."/>
            <person name="Schobel S."/>
            <person name="Galinsky K."/>
            <person name="Amedeo P."/>
            <person name="Strausberg R."/>
        </authorList>
    </citation>
    <scope>NUCLEOTIDE SEQUENCE</scope>
    <source>
        <strain evidence="7">USDA</strain>
    </source>
</reference>
<dbReference type="InParanoid" id="E0VL31"/>